<dbReference type="OrthoDB" id="7031678at2"/>
<accession>A0A0Q9Y909</accession>
<reference evidence="2" key="2">
    <citation type="journal article" date="2016" name="Genome Announc.">
        <title>Draft Genome Sequences of Two Novel Amoeba-Resistant Intranuclear Bacteria, 'Candidatus Berkiella cookevillensis' and 'Candidatus Berkiella aquae'.</title>
        <authorList>
            <person name="Mehari Y.T."/>
            <person name="Arivett B.A."/>
            <person name="Farone A.L."/>
            <person name="Gunderson J.H."/>
            <person name="Farone M.B."/>
        </authorList>
    </citation>
    <scope>NUCLEOTIDE SEQUENCE</scope>
    <source>
        <strain evidence="2">CC99</strain>
    </source>
</reference>
<name>A0A0Q9Y909_9GAMM</name>
<comment type="caution">
    <text evidence="1">The sequence shown here is derived from an EMBL/GenBank/DDBJ whole genome shotgun (WGS) entry which is preliminary data.</text>
</comment>
<dbReference type="AlphaFoldDB" id="A0A0Q9Y909"/>
<dbReference type="Proteomes" id="UP000051494">
    <property type="component" value="Unassembled WGS sequence"/>
</dbReference>
<gene>
    <name evidence="2" type="ORF">CC99x_002615</name>
    <name evidence="1" type="ORF">CC99x_02512</name>
</gene>
<dbReference type="RefSeq" id="WP_057625594.1">
    <property type="nucleotide sequence ID" value="NZ_LKHV02000001.1"/>
</dbReference>
<evidence type="ECO:0000313" key="2">
    <source>
        <dbReference type="EMBL" id="MCS5707790.1"/>
    </source>
</evidence>
<protein>
    <submittedName>
        <fullName evidence="1">Uncharacterized protein</fullName>
    </submittedName>
</protein>
<reference evidence="1" key="1">
    <citation type="submission" date="2015-09" db="EMBL/GenBank/DDBJ databases">
        <title>Draft Genome Sequences of Two Novel Amoeba-resistant Intranuclear Bacteria, Candidatus Berkiella cookevillensis and Candidatus Berkiella aquae.</title>
        <authorList>
            <person name="Mehari Y.T."/>
            <person name="Arivett B.A."/>
            <person name="Farone A.L."/>
            <person name="Gunderson J.H."/>
            <person name="Farone M.B."/>
        </authorList>
    </citation>
    <scope>NUCLEOTIDE SEQUENCE [LARGE SCALE GENOMIC DNA]</scope>
    <source>
        <strain evidence="1">CC99</strain>
    </source>
</reference>
<keyword evidence="3" id="KW-1185">Reference proteome</keyword>
<sequence>MFLTGKIYWKRLKNDIWWQKLFIAQSGDVKVTYHFKTKSARPSKVIQIDTFLSIKVNGFKLIEKDLRETINFFEEYDRLIGDFDSNEVLIKALVRAIIITYGKCFVSADGRRTKLDKSWIPADLKNIHEYLYTMRHQYVAHAGEGFEKSNSVFVIPPYEKIKKGKQASPVFLSELYQIITVDSINMEAKTLIKKVHSIVCSRLDELEAQLSEEILSIPPEEIYNFVHNKAKRTKLTDKDLLQLKTK</sequence>
<dbReference type="EMBL" id="LKHV02000001">
    <property type="protein sequence ID" value="MCS5707790.1"/>
    <property type="molecule type" value="Genomic_DNA"/>
</dbReference>
<reference evidence="2" key="3">
    <citation type="submission" date="2021-06" db="EMBL/GenBank/DDBJ databases">
        <title>Genomic Description and Analysis of Intracellular Bacteria, Candidatus Berkiella cookevillensis and Candidatus Berkiella aquae.</title>
        <authorList>
            <person name="Kidane D.T."/>
            <person name="Mehari Y.T."/>
            <person name="Rice F.C."/>
            <person name="Arivett B.A."/>
            <person name="Farone A.L."/>
            <person name="Berk S.G."/>
            <person name="Farone M.B."/>
        </authorList>
    </citation>
    <scope>NUCLEOTIDE SEQUENCE</scope>
    <source>
        <strain evidence="2">CC99</strain>
    </source>
</reference>
<proteinExistence type="predicted"/>
<evidence type="ECO:0000313" key="3">
    <source>
        <dbReference type="Proteomes" id="UP000051494"/>
    </source>
</evidence>
<organism evidence="1">
    <name type="scientific">Candidatus Berkiella cookevillensis</name>
    <dbReference type="NCBI Taxonomy" id="437022"/>
    <lineage>
        <taxon>Bacteria</taxon>
        <taxon>Pseudomonadati</taxon>
        <taxon>Pseudomonadota</taxon>
        <taxon>Gammaproteobacteria</taxon>
        <taxon>Candidatus Berkiellales</taxon>
        <taxon>Candidatus Berkiellaceae</taxon>
        <taxon>Candidatus Berkiella</taxon>
    </lineage>
</organism>
<dbReference type="EMBL" id="LKHV01000022">
    <property type="protein sequence ID" value="KRG17261.1"/>
    <property type="molecule type" value="Genomic_DNA"/>
</dbReference>
<evidence type="ECO:0000313" key="1">
    <source>
        <dbReference type="EMBL" id="KRG17261.1"/>
    </source>
</evidence>